<keyword evidence="2" id="KW-1185">Reference proteome</keyword>
<evidence type="ECO:0000313" key="1">
    <source>
        <dbReference type="EMBL" id="KAG1807811.1"/>
    </source>
</evidence>
<dbReference type="InterPro" id="IPR027417">
    <property type="entry name" value="P-loop_NTPase"/>
</dbReference>
<dbReference type="SUPFAM" id="SSF52540">
    <property type="entry name" value="P-loop containing nucleoside triphosphate hydrolases"/>
    <property type="match status" value="1"/>
</dbReference>
<proteinExistence type="predicted"/>
<dbReference type="Proteomes" id="UP000807769">
    <property type="component" value="Unassembled WGS sequence"/>
</dbReference>
<comment type="caution">
    <text evidence="1">The sequence shown here is derived from an EMBL/GenBank/DDBJ whole genome shotgun (WGS) entry which is preliminary data.</text>
</comment>
<dbReference type="OrthoDB" id="391988at2759"/>
<accession>A0A9P7E0K5</accession>
<name>A0A9P7E0K5_9AGAM</name>
<protein>
    <submittedName>
        <fullName evidence="1">Uncharacterized protein</fullName>
    </submittedName>
</protein>
<sequence length="568" mass="63608">MSHHRPKPPLCISSIGITIHDPKRRVEFAELKIGGHTRGFHSSVAGLTLSATFDPVVEVIVDQFSLSVHCRHNIMGLISQKKLVDLSFTRDKILHRSVNRDGKREFHETQGKMTIVIEIWQLRSTVDAIVRACPRFRLLVLGQFISKHMRGDVDINKQLFTTDNSKFVLHDGGGFESGDGNSVSIVKDFIARRLEMPDLEDKLHAIWLCIPIPRIKECLLESGVQDFLRSRKQVLGRDIPIVVVLTQFDLYDAQHNAMEAGQILEDTKKTLRQSCVEPLEAAVDSEIPHVVVFAEDAIEDTVQQLVDVTTTNVDKYVAGEAALVAMMAQQVDIGLKIKASIVIGKKRHWKCLAAGTNFTGYTMWECLSAIHADIIDIWNFDDPHQDLLGPEFKQLLLRGLDNVNQLPDTTNASDLDFGLAVVSAIVDILTPHDFAPSVSATTGVVTPAWAHEIYRPTNMTLSRIMTYIVDLTCTMQILFLLAPKWSISCPVIKLAMMAYDAASKNHVHAAIQSSVPSVVSDARLERDHALNRIIEVIEQYSIKASKAQDLRAKIIDVQRRLDDEWVWV</sequence>
<dbReference type="RefSeq" id="XP_041188269.1">
    <property type="nucleotide sequence ID" value="XM_041340974.1"/>
</dbReference>
<dbReference type="Gene3D" id="3.40.50.300">
    <property type="entry name" value="P-loop containing nucleotide triphosphate hydrolases"/>
    <property type="match status" value="1"/>
</dbReference>
<gene>
    <name evidence="1" type="ORF">BJ212DRAFT_1485389</name>
</gene>
<dbReference type="EMBL" id="JABBWG010000041">
    <property type="protein sequence ID" value="KAG1807811.1"/>
    <property type="molecule type" value="Genomic_DNA"/>
</dbReference>
<dbReference type="GeneID" id="64634990"/>
<evidence type="ECO:0000313" key="2">
    <source>
        <dbReference type="Proteomes" id="UP000807769"/>
    </source>
</evidence>
<reference evidence="1" key="1">
    <citation type="journal article" date="2020" name="New Phytol.">
        <title>Comparative genomics reveals dynamic genome evolution in host specialist ectomycorrhizal fungi.</title>
        <authorList>
            <person name="Lofgren L.A."/>
            <person name="Nguyen N.H."/>
            <person name="Vilgalys R."/>
            <person name="Ruytinx J."/>
            <person name="Liao H.L."/>
            <person name="Branco S."/>
            <person name="Kuo A."/>
            <person name="LaButti K."/>
            <person name="Lipzen A."/>
            <person name="Andreopoulos W."/>
            <person name="Pangilinan J."/>
            <person name="Riley R."/>
            <person name="Hundley H."/>
            <person name="Na H."/>
            <person name="Barry K."/>
            <person name="Grigoriev I.V."/>
            <person name="Stajich J.E."/>
            <person name="Kennedy P.G."/>
        </authorList>
    </citation>
    <scope>NUCLEOTIDE SEQUENCE</scope>
    <source>
        <strain evidence="1">MN1</strain>
    </source>
</reference>
<dbReference type="AlphaFoldDB" id="A0A9P7E0K5"/>
<organism evidence="1 2">
    <name type="scientific">Suillus subaureus</name>
    <dbReference type="NCBI Taxonomy" id="48587"/>
    <lineage>
        <taxon>Eukaryota</taxon>
        <taxon>Fungi</taxon>
        <taxon>Dikarya</taxon>
        <taxon>Basidiomycota</taxon>
        <taxon>Agaricomycotina</taxon>
        <taxon>Agaricomycetes</taxon>
        <taxon>Agaricomycetidae</taxon>
        <taxon>Boletales</taxon>
        <taxon>Suillineae</taxon>
        <taxon>Suillaceae</taxon>
        <taxon>Suillus</taxon>
    </lineage>
</organism>